<gene>
    <name evidence="1" type="ORF">N7493_011152</name>
</gene>
<comment type="caution">
    <text evidence="1">The sequence shown here is derived from an EMBL/GenBank/DDBJ whole genome shotgun (WGS) entry which is preliminary data.</text>
</comment>
<proteinExistence type="predicted"/>
<reference evidence="1" key="1">
    <citation type="journal article" date="2023" name="IMA Fungus">
        <title>Comparative genomic study of the Penicillium genus elucidates a diverse pangenome and 15 lateral gene transfer events.</title>
        <authorList>
            <person name="Petersen C."/>
            <person name="Sorensen T."/>
            <person name="Nielsen M.R."/>
            <person name="Sondergaard T.E."/>
            <person name="Sorensen J.L."/>
            <person name="Fitzpatrick D.A."/>
            <person name="Frisvad J.C."/>
            <person name="Nielsen K.L."/>
        </authorList>
    </citation>
    <scope>NUCLEOTIDE SEQUENCE</scope>
    <source>
        <strain evidence="1">IBT 17514</strain>
    </source>
</reference>
<dbReference type="Proteomes" id="UP001215712">
    <property type="component" value="Unassembled WGS sequence"/>
</dbReference>
<name>A0AAD6MQV7_9EURO</name>
<dbReference type="Gene3D" id="3.40.630.30">
    <property type="match status" value="1"/>
</dbReference>
<keyword evidence="2" id="KW-1185">Reference proteome</keyword>
<dbReference type="AlphaFoldDB" id="A0AAD6MQV7"/>
<dbReference type="InterPro" id="IPR016181">
    <property type="entry name" value="Acyl_CoA_acyltransferase"/>
</dbReference>
<dbReference type="EMBL" id="JAQJAN010000020">
    <property type="protein sequence ID" value="KAJ5704014.1"/>
    <property type="molecule type" value="Genomic_DNA"/>
</dbReference>
<evidence type="ECO:0000313" key="1">
    <source>
        <dbReference type="EMBL" id="KAJ5704014.1"/>
    </source>
</evidence>
<accession>A0AAD6MQV7</accession>
<evidence type="ECO:0008006" key="3">
    <source>
        <dbReference type="Google" id="ProtNLM"/>
    </source>
</evidence>
<protein>
    <recommendedName>
        <fullName evidence="3">Acyl-CoA N-acyltransferase</fullName>
    </recommendedName>
</protein>
<dbReference type="SUPFAM" id="SSF55729">
    <property type="entry name" value="Acyl-CoA N-acyltransferases (Nat)"/>
    <property type="match status" value="1"/>
</dbReference>
<evidence type="ECO:0000313" key="2">
    <source>
        <dbReference type="Proteomes" id="UP001215712"/>
    </source>
</evidence>
<sequence length="534" mass="61535">MSTPMIGDILNLDGDAEPISWEDAVAKVKTLGAPILRAARQRNVRDQEDNACNEILSILRRGPGTQPDSDAYRSFHQPLKARGVEALHPWSVVPPTSIPDKDYVEPDPEENWRAVSATDEKFLSQWKKYEESPSCWPQIISKGYNSYKLVSEPEEPWDYTPTPFPTTVSNPPGYVQHEFGCNWHFSSSSCWNREGYLKCFWKWLIRIPMQANVVNIYHKPFYDGTAIPDGGYSLLMQDIEHLPTPRDEKDEETRLHWHETSNSFIFNMQCLEMENIGFKDIQFQALAEEKAKKQFSTKGADWQTIEAFHEMSDPARASAYLRPAEFSDIPDLHRIFKWYAANSFVSPYEDPMSQSTVTEILERCREDNLPFIVAVPPDEDKSDNTAGIVGFAYIRMVSELDVDKGTGELQVFVSPNAMRKYIGWALIHMILSIVDIQHPRGSPRYEWKPTLEIPYYQGSMHPMHTLLMVLSYPANEDESSCWIREWLQRDFKFKEQGVLKGIRMKYSVRMNAHYMGRIIRPPIQVGSMTHESTS</sequence>
<organism evidence="1 2">
    <name type="scientific">Penicillium malachiteum</name>
    <dbReference type="NCBI Taxonomy" id="1324776"/>
    <lineage>
        <taxon>Eukaryota</taxon>
        <taxon>Fungi</taxon>
        <taxon>Dikarya</taxon>
        <taxon>Ascomycota</taxon>
        <taxon>Pezizomycotina</taxon>
        <taxon>Eurotiomycetes</taxon>
        <taxon>Eurotiomycetidae</taxon>
        <taxon>Eurotiales</taxon>
        <taxon>Aspergillaceae</taxon>
        <taxon>Penicillium</taxon>
    </lineage>
</organism>
<reference evidence="1" key="2">
    <citation type="submission" date="2023-01" db="EMBL/GenBank/DDBJ databases">
        <authorList>
            <person name="Petersen C."/>
        </authorList>
    </citation>
    <scope>NUCLEOTIDE SEQUENCE</scope>
    <source>
        <strain evidence="1">IBT 17514</strain>
    </source>
</reference>